<dbReference type="PANTHER" id="PTHR46513:SF44">
    <property type="entry name" value="LDL RECEPTOR RELATED PROTEIN 4"/>
    <property type="match status" value="1"/>
</dbReference>
<keyword evidence="8" id="KW-0677">Repeat</keyword>
<dbReference type="PROSITE" id="PS01187">
    <property type="entry name" value="EGF_CA"/>
    <property type="match status" value="1"/>
</dbReference>
<feature type="signal peptide" evidence="19">
    <location>
        <begin position="1"/>
        <end position="31"/>
    </location>
</feature>
<keyword evidence="12 15" id="KW-1015">Disulfide bond</keyword>
<dbReference type="InterPro" id="IPR018097">
    <property type="entry name" value="EGF_Ca-bd_CS"/>
</dbReference>
<dbReference type="InterPro" id="IPR023415">
    <property type="entry name" value="LDLR_class-A_CS"/>
</dbReference>
<feature type="repeat" description="LDL-receptor class B" evidence="16">
    <location>
        <begin position="1051"/>
        <end position="1093"/>
    </location>
</feature>
<evidence type="ECO:0000256" key="5">
    <source>
        <dbReference type="ARBA" id="ARBA00022583"/>
    </source>
</evidence>
<feature type="repeat" description="LDL-receptor class B" evidence="16">
    <location>
        <begin position="744"/>
        <end position="786"/>
    </location>
</feature>
<feature type="disulfide bond" evidence="15">
    <location>
        <begin position="361"/>
        <end position="379"/>
    </location>
</feature>
<evidence type="ECO:0000256" key="7">
    <source>
        <dbReference type="ARBA" id="ARBA00022729"/>
    </source>
</evidence>
<evidence type="ECO:0000313" key="21">
    <source>
        <dbReference type="Proteomes" id="UP000695007"/>
    </source>
</evidence>
<dbReference type="PROSITE" id="PS50068">
    <property type="entry name" value="LDLRA_2"/>
    <property type="match status" value="8"/>
</dbReference>
<dbReference type="SMART" id="SM00192">
    <property type="entry name" value="LDLa"/>
    <property type="match status" value="8"/>
</dbReference>
<feature type="disulfide bond" evidence="15">
    <location>
        <begin position="442"/>
        <end position="460"/>
    </location>
</feature>
<dbReference type="Gene3D" id="2.10.25.10">
    <property type="entry name" value="Laminin"/>
    <property type="match status" value="2"/>
</dbReference>
<feature type="disulfide bond" evidence="15">
    <location>
        <begin position="333"/>
        <end position="348"/>
    </location>
</feature>
<dbReference type="PROSITE" id="PS01209">
    <property type="entry name" value="LDLRA_1"/>
    <property type="match status" value="3"/>
</dbReference>
<evidence type="ECO:0000256" key="16">
    <source>
        <dbReference type="PROSITE-ProRule" id="PRU00461"/>
    </source>
</evidence>
<comment type="caution">
    <text evidence="15">Lacks conserved residue(s) required for the propagation of feature annotation.</text>
</comment>
<keyword evidence="21" id="KW-1185">Reference proteome</keyword>
<evidence type="ECO:0000256" key="15">
    <source>
        <dbReference type="PROSITE-ProRule" id="PRU00124"/>
    </source>
</evidence>
<feature type="region of interest" description="Disordered" evidence="17">
    <location>
        <begin position="2065"/>
        <end position="2105"/>
    </location>
</feature>
<feature type="transmembrane region" description="Helical" evidence="18">
    <location>
        <begin position="1982"/>
        <end position="2003"/>
    </location>
</feature>
<feature type="disulfide bond" evidence="15">
    <location>
        <begin position="539"/>
        <end position="554"/>
    </location>
</feature>
<feature type="repeat" description="LDL-receptor class B" evidence="16">
    <location>
        <begin position="1181"/>
        <end position="1224"/>
    </location>
</feature>
<keyword evidence="5" id="KW-0254">Endocytosis</keyword>
<evidence type="ECO:0000256" key="17">
    <source>
        <dbReference type="SAM" id="MobiDB-lite"/>
    </source>
</evidence>
<feature type="compositionally biased region" description="Polar residues" evidence="17">
    <location>
        <begin position="54"/>
        <end position="69"/>
    </location>
</feature>
<dbReference type="InterPro" id="IPR001881">
    <property type="entry name" value="EGF-like_Ca-bd_dom"/>
</dbReference>
<dbReference type="FunFam" id="4.10.400.10:FF:000034">
    <property type="entry name" value="Low-density lipoprotein receptor-related protein 2"/>
    <property type="match status" value="1"/>
</dbReference>
<dbReference type="FunFam" id="2.10.25.10:FF:000009">
    <property type="entry name" value="Low-density lipoprotein receptor isoform 1"/>
    <property type="match status" value="1"/>
</dbReference>
<dbReference type="InterPro" id="IPR000742">
    <property type="entry name" value="EGF"/>
</dbReference>
<dbReference type="CDD" id="cd00054">
    <property type="entry name" value="EGF_CA"/>
    <property type="match status" value="1"/>
</dbReference>
<feature type="repeat" description="LDL-receptor class B" evidence="16">
    <location>
        <begin position="1448"/>
        <end position="1491"/>
    </location>
</feature>
<feature type="repeat" description="LDL-receptor class B" evidence="16">
    <location>
        <begin position="1753"/>
        <end position="1796"/>
    </location>
</feature>
<dbReference type="GeneID" id="105362734"/>
<feature type="compositionally biased region" description="Low complexity" evidence="17">
    <location>
        <begin position="2083"/>
        <end position="2095"/>
    </location>
</feature>
<feature type="disulfide bond" evidence="15">
    <location>
        <begin position="435"/>
        <end position="447"/>
    </location>
</feature>
<feature type="compositionally biased region" description="Basic and acidic residues" evidence="17">
    <location>
        <begin position="77"/>
        <end position="115"/>
    </location>
</feature>
<feature type="repeat" description="LDL-receptor class B" evidence="16">
    <location>
        <begin position="1094"/>
        <end position="1136"/>
    </location>
</feature>
<feature type="repeat" description="LDL-receptor class B" evidence="16">
    <location>
        <begin position="830"/>
        <end position="873"/>
    </location>
</feature>
<dbReference type="Pfam" id="PF00058">
    <property type="entry name" value="Ldl_recept_b"/>
    <property type="match status" value="12"/>
</dbReference>
<keyword evidence="9" id="KW-0106">Calcium</keyword>
<evidence type="ECO:0000256" key="4">
    <source>
        <dbReference type="ARBA" id="ARBA00022536"/>
    </source>
</evidence>
<dbReference type="SMART" id="SM00181">
    <property type="entry name" value="EGF"/>
    <property type="match status" value="7"/>
</dbReference>
<feature type="disulfide bond" evidence="15">
    <location>
        <begin position="394"/>
        <end position="406"/>
    </location>
</feature>
<reference evidence="22" key="1">
    <citation type="submission" date="2025-08" db="UniProtKB">
        <authorList>
            <consortium name="RefSeq"/>
        </authorList>
    </citation>
    <scope>IDENTIFICATION</scope>
</reference>
<dbReference type="SUPFAM" id="SSF63825">
    <property type="entry name" value="YWTD domain"/>
    <property type="match status" value="4"/>
</dbReference>
<evidence type="ECO:0000256" key="2">
    <source>
        <dbReference type="ARBA" id="ARBA00009939"/>
    </source>
</evidence>
<evidence type="ECO:0000256" key="10">
    <source>
        <dbReference type="ARBA" id="ARBA00022989"/>
    </source>
</evidence>
<comment type="subcellular location">
    <subcellularLocation>
        <location evidence="1">Cell membrane</location>
        <topology evidence="1">Single-pass type I membrane protein</topology>
    </subcellularLocation>
</comment>
<keyword evidence="13" id="KW-0675">Receptor</keyword>
<feature type="disulfide bond" evidence="15">
    <location>
        <begin position="413"/>
        <end position="428"/>
    </location>
</feature>
<dbReference type="SMART" id="SM00179">
    <property type="entry name" value="EGF_CA"/>
    <property type="match status" value="2"/>
</dbReference>
<feature type="repeat" description="LDL-receptor class B" evidence="16">
    <location>
        <begin position="1137"/>
        <end position="1180"/>
    </location>
</feature>
<keyword evidence="6 18" id="KW-0812">Transmembrane</keyword>
<dbReference type="InterPro" id="IPR036055">
    <property type="entry name" value="LDL_receptor-like_sf"/>
</dbReference>
<dbReference type="FunFam" id="2.120.10.30:FF:000008">
    <property type="entry name" value="Low-density lipoprotein receptor-related protein 4"/>
    <property type="match status" value="3"/>
</dbReference>
<keyword evidence="14" id="KW-0325">Glycoprotein</keyword>
<dbReference type="Pfam" id="PF14670">
    <property type="entry name" value="FXa_inhibition"/>
    <property type="match status" value="3"/>
</dbReference>
<dbReference type="InterPro" id="IPR026823">
    <property type="entry name" value="cEGF"/>
</dbReference>
<protein>
    <submittedName>
        <fullName evidence="22">Low-density lipoprotein receptor-related protein 4-like</fullName>
    </submittedName>
</protein>
<feature type="repeat" description="LDL-receptor class B" evidence="16">
    <location>
        <begin position="874"/>
        <end position="916"/>
    </location>
</feature>
<evidence type="ECO:0000256" key="14">
    <source>
        <dbReference type="ARBA" id="ARBA00023180"/>
    </source>
</evidence>
<comment type="similarity">
    <text evidence="2">Belongs to the LDLR family.</text>
</comment>
<feature type="repeat" description="LDL-receptor class B" evidence="16">
    <location>
        <begin position="1492"/>
        <end position="1533"/>
    </location>
</feature>
<feature type="disulfide bond" evidence="15">
    <location>
        <begin position="484"/>
        <end position="502"/>
    </location>
</feature>
<dbReference type="InterPro" id="IPR002172">
    <property type="entry name" value="LDrepeatLR_classA_rpt"/>
</dbReference>
<dbReference type="FunFam" id="2.120.10.30:FF:000241">
    <property type="entry name" value="Low-density lipoprotein receptor-related protein 6"/>
    <property type="match status" value="1"/>
</dbReference>
<feature type="repeat" description="LDL-receptor class B" evidence="16">
    <location>
        <begin position="1405"/>
        <end position="1447"/>
    </location>
</feature>
<dbReference type="GO" id="GO:0005886">
    <property type="term" value="C:plasma membrane"/>
    <property type="evidence" value="ECO:0007669"/>
    <property type="project" value="UniProtKB-SubCell"/>
</dbReference>
<sequence>MRSSNAETPALLRNVALACVILILLTDNARAQTDTSTQPSINRGAARQMYGSGSLRQTGSLPILGSTTDLPPRRNKGKEEPKNALGRKEDHGGKSHEHEMDKSHDGIAEHAHESSSRFGYGSYGASSRQKMHSLPPDFYGRSPLPDEGFDDDAEDFPSYRNGAPVNGMRLQPGSGGNYGGQGRNANNGRGIDGGFVHGSFYSSSDTGYDEADRSRFRTEMERGHGFGQHGEPNDRFGTDHKALVQEAEDDDESRVEAPITCESICTNEQFLCYSTCTCIALENRCDGDMDCENADDELNCEGFEGHHFNDTCHEKRSVRCPTSGKCIAKEWLCDGDDDCGDFSDESHCGPQKNCTAEQFECRNGLCMPQNWICDGENDCKDFSDEENCSKKKLCYDSDFVCLDGTCIWDYLRCNGQKDCADGSDELKCEMIDIQCKEHQFQCTYPRCISLLFRCDGDDDCGDGSDEENCPAATDASCNTNEFRCASGYCINKKWVCDKEIECRDGDDERDCQYPMPENCSSKEEFTCSPGVCIPRSWACDGVPDCSNGEDEEGCQIGCELTQYLCRFSTNESRSSDLLGNWNSHGRDPHHNCISMKYVCDGESDCPEKDDEENCPRKVQCNEKDKCSQLCILTNDNQRACSCKPGYSLAKDSTTCEDINECEFEKDPVCSQSCKNTKGSFICECAKGYILRPDLRSCKALGANPTLLLANRVDIRQVSINGPKYTSVLKGLPNAIALDYHYKRGLIFWSDVSMDVIRKAYVNGSGSDDFIRWGLESTGGIAIDWIHDLLFWTDSGTRRVEVITLDTRVRHVLVSSDIDKPRAIAVHPHYGFVYWTDWGPNPKIERADMDGLHRSVLIKDNIYWPNGLTIDYTTDRIYWIDAKHQVIESAHIHGTDRKKIVTRGLHHPFAITVFEDAVYWTDWHFKSISVANKNSGHGFKTIHSGLHFPMDLHSYHPQRQPDYVNHCGKNNGKCSHMCLPKNMGYSCVCPVGLKIKKDGKTCAESADNLLVFARKKDLRLISLDQVAKAFDIVIPLDNIESAVALTWNSNDDSIYWTDVEADSISKANLDGTNQQAIISNNLESPAGLAMEWITNKLYWTDAGTNRIECSALNGSMRTLLIYEDLDKPRDIVVNPISGYMYWSDWGKNPKIEIAALDGLDRRVLISTNLTWPNGLAIDFEKNRLYWADGGTSKIEYSDLDGNHRTTIIPASDTKHPFGLVIYKNKIYWTDWDTMSIHRADKDTGKNVIVIRSGITGLMDVRVFHRTRPTIPNPCGINNGNCSHLCLLVPLPKRYRCACPTGLILSPDGKTCPEMPTKFLLMSHRIDIRVLSLDTNYTADTVLSVGHMKNVSGADIDLESGHIYWTDPGQPYTKLIKKMSFKGQSEETVIDGCIDTVDSLVVDSIGKKLYWTDVGLNSIEVSELDGTNRKVLVWSGLDNPRAIALHYPAGLLFWSDWGHNARIERADMDGEHRTAVVTEGLTWPNGLSIDQLANRIYWNDAKKKVIESSDLQGQNRRIIVEKVEHPYGLAVVGNYIYWSDWQEKALLKAKKNDGKSRRIVLGNLEGIMDLRLIDVRQVQPENSCNNNNGGCSHLCLRNTSGYTCACPTGILINNDRKTCNSTPTNFLLLATKKTLVRMSLDTPEMWEVPLTMKHVPHAFSVDFHWQKQLIFYTDVDVKVIRRVSVRNFNDVKVVVWGRNVSTPFRLAVDWLGNNIYWTDIKHQLIEVARLDGSCRKKLIENLKSPRSLAIFPNEGYIYWAEWSHHPTIERAYLDGSNKKSIISTDLSLPNGLSIDYAARKLYWADALKNRIEVSDLHGRYRIALVPQADNAFGLSQYGNNIYWGDWFKEMIERADKRTGKNRNKIRTALDGTAEIRAVSAERQTGWNPCVIDNGGCSHLCFYTKKNYTCGCPDQPDTTPCSAVPKRWIPLRKPGTENDPNYDIIDDEDIPPTIKTLIGTNRNQGDNKLNDYNRNSSDTISLRTMITTTVILLIITVAIIIIIIYLQCPRKNKRDDYTYNNRRNVLTFSNPNYNASAGTELATPTVQQPQDKKGFIWKRLKYDKSQERVYEDNGQTSSPEVVSLIPPSATPSSSRAASVTPMESSPPAVTRVTVQRLEPSIVKGSKLRPIV</sequence>
<feature type="repeat" description="LDL-receptor class B" evidence="16">
    <location>
        <begin position="787"/>
        <end position="829"/>
    </location>
</feature>
<dbReference type="Gene3D" id="2.120.10.30">
    <property type="entry name" value="TolB, C-terminal domain"/>
    <property type="match status" value="4"/>
</dbReference>
<feature type="disulfide bond" evidence="15">
    <location>
        <begin position="354"/>
        <end position="366"/>
    </location>
</feature>
<dbReference type="InterPro" id="IPR000033">
    <property type="entry name" value="LDLR_classB_rpt"/>
</dbReference>
<dbReference type="Pfam" id="PF12662">
    <property type="entry name" value="cEGF"/>
    <property type="match status" value="1"/>
</dbReference>
<name>A0AAJ6YI68_9HYME</name>
<keyword evidence="4" id="KW-0245">EGF-like domain</keyword>
<dbReference type="SUPFAM" id="SSF57196">
    <property type="entry name" value="EGF/Laminin"/>
    <property type="match status" value="2"/>
</dbReference>
<dbReference type="GO" id="GO:0006897">
    <property type="term" value="P:endocytosis"/>
    <property type="evidence" value="ECO:0007669"/>
    <property type="project" value="UniProtKB-KW"/>
</dbReference>
<organism evidence="21 22">
    <name type="scientific">Ceratosolen solmsi marchali</name>
    <dbReference type="NCBI Taxonomy" id="326594"/>
    <lineage>
        <taxon>Eukaryota</taxon>
        <taxon>Metazoa</taxon>
        <taxon>Ecdysozoa</taxon>
        <taxon>Arthropoda</taxon>
        <taxon>Hexapoda</taxon>
        <taxon>Insecta</taxon>
        <taxon>Pterygota</taxon>
        <taxon>Neoptera</taxon>
        <taxon>Endopterygota</taxon>
        <taxon>Hymenoptera</taxon>
        <taxon>Apocrita</taxon>
        <taxon>Proctotrupomorpha</taxon>
        <taxon>Chalcidoidea</taxon>
        <taxon>Agaonidae</taxon>
        <taxon>Agaoninae</taxon>
        <taxon>Ceratosolen</taxon>
    </lineage>
</organism>
<evidence type="ECO:0000256" key="9">
    <source>
        <dbReference type="ARBA" id="ARBA00022837"/>
    </source>
</evidence>
<dbReference type="PROSITE" id="PS01186">
    <property type="entry name" value="EGF_2"/>
    <property type="match status" value="1"/>
</dbReference>
<proteinExistence type="inferred from homology"/>
<gene>
    <name evidence="22" type="primary">LOC105362734</name>
</gene>
<feature type="repeat" description="LDL-receptor class B" evidence="16">
    <location>
        <begin position="1711"/>
        <end position="1752"/>
    </location>
</feature>
<keyword evidence="10 18" id="KW-1133">Transmembrane helix</keyword>
<feature type="disulfide bond" evidence="15">
    <location>
        <begin position="373"/>
        <end position="388"/>
    </location>
</feature>
<dbReference type="PRINTS" id="PR00261">
    <property type="entry name" value="LDLRECEPTOR"/>
</dbReference>
<dbReference type="SMART" id="SM00135">
    <property type="entry name" value="LY"/>
    <property type="match status" value="20"/>
</dbReference>
<dbReference type="InterPro" id="IPR011042">
    <property type="entry name" value="6-blade_b-propeller_TolB-like"/>
</dbReference>
<dbReference type="RefSeq" id="XP_011498522.1">
    <property type="nucleotide sequence ID" value="XM_011500220.1"/>
</dbReference>
<evidence type="ECO:0000259" key="20">
    <source>
        <dbReference type="PROSITE" id="PS01186"/>
    </source>
</evidence>
<evidence type="ECO:0000256" key="13">
    <source>
        <dbReference type="ARBA" id="ARBA00023170"/>
    </source>
</evidence>
<feature type="disulfide bond" evidence="15">
    <location>
        <begin position="477"/>
        <end position="489"/>
    </location>
</feature>
<dbReference type="Gene3D" id="4.10.400.10">
    <property type="entry name" value="Low-density Lipoprotein Receptor"/>
    <property type="match status" value="8"/>
</dbReference>
<evidence type="ECO:0000256" key="18">
    <source>
        <dbReference type="SAM" id="Phobius"/>
    </source>
</evidence>
<dbReference type="InterPro" id="IPR050778">
    <property type="entry name" value="Cueball_EGF_LRP_Nidogen"/>
</dbReference>
<dbReference type="SUPFAM" id="SSF57184">
    <property type="entry name" value="Growth factor receptor domain"/>
    <property type="match status" value="1"/>
</dbReference>
<evidence type="ECO:0000256" key="11">
    <source>
        <dbReference type="ARBA" id="ARBA00023136"/>
    </source>
</evidence>
<dbReference type="CDD" id="cd00112">
    <property type="entry name" value="LDLa"/>
    <property type="match status" value="6"/>
</dbReference>
<dbReference type="PROSITE" id="PS51120">
    <property type="entry name" value="LDLRB"/>
    <property type="match status" value="13"/>
</dbReference>
<feature type="region of interest" description="Disordered" evidence="17">
    <location>
        <begin position="53"/>
        <end position="134"/>
    </location>
</feature>
<dbReference type="FunFam" id="4.10.400.10:FF:000024">
    <property type="entry name" value="Low-density lipoprotein RecePtor related"/>
    <property type="match status" value="1"/>
</dbReference>
<dbReference type="InterPro" id="IPR009030">
    <property type="entry name" value="Growth_fac_rcpt_cys_sf"/>
</dbReference>
<feature type="disulfide bond" evidence="15">
    <location>
        <begin position="527"/>
        <end position="545"/>
    </location>
</feature>
<keyword evidence="3" id="KW-1003">Cell membrane</keyword>
<evidence type="ECO:0000256" key="19">
    <source>
        <dbReference type="SAM" id="SignalP"/>
    </source>
</evidence>
<dbReference type="KEGG" id="csol:105362734"/>
<feature type="disulfide bond" evidence="15">
    <location>
        <begin position="599"/>
        <end position="614"/>
    </location>
</feature>
<dbReference type="SUPFAM" id="SSF57424">
    <property type="entry name" value="LDL receptor-like module"/>
    <property type="match status" value="7"/>
</dbReference>
<evidence type="ECO:0000313" key="22">
    <source>
        <dbReference type="RefSeq" id="XP_011498522.1"/>
    </source>
</evidence>
<feature type="disulfide bond" evidence="15">
    <location>
        <begin position="285"/>
        <end position="300"/>
    </location>
</feature>
<keyword evidence="7 19" id="KW-0732">Signal</keyword>
<feature type="disulfide bond" evidence="15">
    <location>
        <begin position="496"/>
        <end position="511"/>
    </location>
</feature>
<evidence type="ECO:0000256" key="3">
    <source>
        <dbReference type="ARBA" id="ARBA00022475"/>
    </source>
</evidence>
<dbReference type="Proteomes" id="UP000695007">
    <property type="component" value="Unplaced"/>
</dbReference>
<dbReference type="PANTHER" id="PTHR46513">
    <property type="entry name" value="VITELLOGENIN RECEPTOR-LIKE PROTEIN-RELATED-RELATED"/>
    <property type="match status" value="1"/>
</dbReference>
<keyword evidence="11 18" id="KW-0472">Membrane</keyword>
<evidence type="ECO:0000256" key="1">
    <source>
        <dbReference type="ARBA" id="ARBA00004251"/>
    </source>
</evidence>
<evidence type="ECO:0000256" key="12">
    <source>
        <dbReference type="ARBA" id="ARBA00023157"/>
    </source>
</evidence>
<dbReference type="GO" id="GO:0005509">
    <property type="term" value="F:calcium ion binding"/>
    <property type="evidence" value="ECO:0007669"/>
    <property type="project" value="InterPro"/>
</dbReference>
<feature type="domain" description="EGF-like" evidence="20">
    <location>
        <begin position="682"/>
        <end position="697"/>
    </location>
</feature>
<feature type="chain" id="PRO_5042584013" evidence="19">
    <location>
        <begin position="32"/>
        <end position="2128"/>
    </location>
</feature>
<feature type="disulfide bond" evidence="15">
    <location>
        <begin position="454"/>
        <end position="469"/>
    </location>
</feature>
<feature type="disulfide bond" evidence="15">
    <location>
        <begin position="401"/>
        <end position="419"/>
    </location>
</feature>
<accession>A0AAJ6YI68</accession>
<dbReference type="Pfam" id="PF00057">
    <property type="entry name" value="Ldl_recept_a"/>
    <property type="match status" value="6"/>
</dbReference>
<evidence type="ECO:0000256" key="8">
    <source>
        <dbReference type="ARBA" id="ARBA00022737"/>
    </source>
</evidence>
<evidence type="ECO:0000256" key="6">
    <source>
        <dbReference type="ARBA" id="ARBA00022692"/>
    </source>
</evidence>